<proteinExistence type="predicted"/>
<organism evidence="1 2">
    <name type="scientific">Danio rerio</name>
    <name type="common">Zebrafish</name>
    <name type="synonym">Brachydanio rerio</name>
    <dbReference type="NCBI Taxonomy" id="7955"/>
    <lineage>
        <taxon>Eukaryota</taxon>
        <taxon>Metazoa</taxon>
        <taxon>Chordata</taxon>
        <taxon>Craniata</taxon>
        <taxon>Vertebrata</taxon>
        <taxon>Euteleostomi</taxon>
        <taxon>Actinopterygii</taxon>
        <taxon>Neopterygii</taxon>
        <taxon>Teleostei</taxon>
        <taxon>Ostariophysi</taxon>
        <taxon>Cypriniformes</taxon>
        <taxon>Danionidae</taxon>
        <taxon>Danioninae</taxon>
        <taxon>Danio</taxon>
    </lineage>
</organism>
<keyword evidence="1" id="KW-1185">Reference proteome</keyword>
<protein>
    <submittedName>
        <fullName evidence="2">NACHT, LRR and PYD domains-containing protein 3-like isoform X1</fullName>
    </submittedName>
</protein>
<accession>A0AC58JA63</accession>
<dbReference type="RefSeq" id="XP_073803366.1">
    <property type="nucleotide sequence ID" value="XM_073947265.1"/>
</dbReference>
<evidence type="ECO:0000313" key="1">
    <source>
        <dbReference type="Proteomes" id="UP000000437"/>
    </source>
</evidence>
<sequence>MANVKQLLKKSLDELVEDTLKDFQWHLMNDHREISKAEMENADRRNTVDKLVSCFGLERAVKITVDTLRKINQNQLAEDLENTQKQGAASETCKSPPVDYTNTSRELKEKLKEDYKQILIGNSQTGHQKKLDDIYTDLYVVENETGGRENDHEVMQIESKHNQQTAEDKPIKCNDMFKVQPDTGQQNRRVLTLGIAGVGKTVSVNKFILDWAEEKDNQEIVFIFPLPFRRLNLIKEKEYSLIGLLNKYFFSSGGLSSLPEKQGKVMFIFDGLDEYRFELNFKEEDGFTDVDKEMTVSKIITHLLKRELLRSSLIWITSRPAAASLIPQIYIDQVTEVRGFNDEQKEQYFIKNSSAEVAGNIISHIRKSRSLYIMCHIPVFCWISLTVLQPLLGQENNDKTPTTLTGMYSSYLLSQKQQMKEKYSSDSDPDAKAWSFKDIVLKLGKLAFEQLQEGQLIFYKTDLEKCGLDVKEGSVFSGLCTRMFQEENPISGEQVYSFVHLSVQEFIAALYVFFTYKDKKANPFLDSRKKELTWKLSTKNLFKLHKDAVKKTLQSKNGHLDLFLRFLLGLSLESNQSDLKKFLPGLKLKTENIKDTTDYIKGKIEEEKSAERTINLFHCLNELKDDFVEDLQKSLSSGNLTSQDLSSAQWSGLVFVLLMSEETQEKFELQKYRRSDEALMRLMPVVKNTTRALLQSCNLTVQCCESLSSALQSSNCVLRELDLSNNDLQDSGVKKLSDGLKRPNCKLETLRFVLCKLTAYSCESLSSALQSSNCVLRELDLSNNDLQDSGVKLLSDGLKSQHCKLETLSLQSCKLTVQCCESLSSALQSSNCVLRELDLSNNDLQDSGVKKLSDGLKSQHCKLDKLRLVRCKLTVECCESLSSALQSSNCVLIELDLSNNDLQDSGVKKLSDGLKSQHCKLETLRLQGCNLTVVCCESLSSALQSSNCVLRELDLSINDLQDSGVKKLSDGLKSQHCKLETLRLQSCNLTVQCCGSLSSALQSLNCVLRELDLSINDLQDSGVKLLSDGLKSQHCKLETLRLSGCMVTEEGCGFLSSALTSNPKHLRELDLSYNHPGDSGVKLLSEQLEDPNYTLDKLNLDHGGETRITAGPRKYVCFLTLDPNTANTQLILSEENREVKCVIQNQPYPDHPDRFDDYHQVLCRESVCGRCYWEIDWSGDDGVCISVSYKSIRRKEGSNECEFGYNAQSWSLICFSSSFTFSHNNTDTDLPVNPLSRRIGVFVDHSAGTLIFYNIYRDTMSLIHSVQTTFTEPLCAGFGLYSYGSSVKLS</sequence>
<name>A0AC58JA63_DANRE</name>
<evidence type="ECO:0000313" key="2">
    <source>
        <dbReference type="RefSeq" id="XP_073803366.1"/>
    </source>
</evidence>
<gene>
    <name evidence="2" type="primary">LOC108183844</name>
</gene>
<reference evidence="2" key="1">
    <citation type="submission" date="2025-08" db="UniProtKB">
        <authorList>
            <consortium name="RefSeq"/>
        </authorList>
    </citation>
    <scope>IDENTIFICATION</scope>
    <source>
        <strain evidence="2">Tuebingen</strain>
        <tissue evidence="2">Fibroblasts and whole tissue</tissue>
    </source>
</reference>
<dbReference type="Proteomes" id="UP000000437">
    <property type="component" value="Chromosome 4"/>
</dbReference>